<name>A0A4R5CHP5_9ACTN</name>
<dbReference type="Proteomes" id="UP000294513">
    <property type="component" value="Unassembled WGS sequence"/>
</dbReference>
<dbReference type="AlphaFoldDB" id="A0A4R5CHP5"/>
<dbReference type="EMBL" id="SMKU01000004">
    <property type="protein sequence ID" value="TDD96854.1"/>
    <property type="molecule type" value="Genomic_DNA"/>
</dbReference>
<gene>
    <name evidence="1" type="ORF">E1298_02415</name>
</gene>
<reference evidence="1 2" key="1">
    <citation type="submission" date="2019-03" db="EMBL/GenBank/DDBJ databases">
        <title>Draft genome sequences of novel Actinobacteria.</title>
        <authorList>
            <person name="Sahin N."/>
            <person name="Ay H."/>
            <person name="Saygin H."/>
        </authorList>
    </citation>
    <scope>NUCLEOTIDE SEQUENCE [LARGE SCALE GENOMIC DNA]</scope>
    <source>
        <strain evidence="1 2">H3C3</strain>
    </source>
</reference>
<dbReference type="RefSeq" id="WP_131889072.1">
    <property type="nucleotide sequence ID" value="NZ_SMKU01000004.1"/>
</dbReference>
<accession>A0A4R5CHP5</accession>
<sequence>MATDPPDAGEHDDLQRAIAAYQLLMDEIVPESQYWQGKREDPDKIRYLGDIITRAAARARERRRTAQPP</sequence>
<organism evidence="1 2">
    <name type="scientific">Actinomadura rubrisoli</name>
    <dbReference type="NCBI Taxonomy" id="2530368"/>
    <lineage>
        <taxon>Bacteria</taxon>
        <taxon>Bacillati</taxon>
        <taxon>Actinomycetota</taxon>
        <taxon>Actinomycetes</taxon>
        <taxon>Streptosporangiales</taxon>
        <taxon>Thermomonosporaceae</taxon>
        <taxon>Actinomadura</taxon>
    </lineage>
</organism>
<dbReference type="OrthoDB" id="3483842at2"/>
<evidence type="ECO:0000313" key="1">
    <source>
        <dbReference type="EMBL" id="TDD96854.1"/>
    </source>
</evidence>
<evidence type="ECO:0000313" key="2">
    <source>
        <dbReference type="Proteomes" id="UP000294513"/>
    </source>
</evidence>
<protein>
    <submittedName>
        <fullName evidence="1">Uncharacterized protein</fullName>
    </submittedName>
</protein>
<keyword evidence="2" id="KW-1185">Reference proteome</keyword>
<comment type="caution">
    <text evidence="1">The sequence shown here is derived from an EMBL/GenBank/DDBJ whole genome shotgun (WGS) entry which is preliminary data.</text>
</comment>
<proteinExistence type="predicted"/>